<evidence type="ECO:0000256" key="1">
    <source>
        <dbReference type="SAM" id="Phobius"/>
    </source>
</evidence>
<keyword evidence="3" id="KW-1185">Reference proteome</keyword>
<reference evidence="2 3" key="1">
    <citation type="submission" date="2021-03" db="EMBL/GenBank/DDBJ databases">
        <title>Muricauda lutimaris sp. nov. and Muricauda ruestringensis sp. nov, two marine members of the Flavobacteriaceae isolated from deep sea sediments of Western Pacific.</title>
        <authorList>
            <person name="Zhao S."/>
            <person name="Liu R."/>
        </authorList>
    </citation>
    <scope>NUCLEOTIDE SEQUENCE [LARGE SCALE GENOMIC DNA]</scope>
    <source>
        <strain evidence="2 3">BC31-3-A3</strain>
    </source>
</reference>
<accession>A0ABS3FJP1</accession>
<dbReference type="Proteomes" id="UP000664807">
    <property type="component" value="Unassembled WGS sequence"/>
</dbReference>
<keyword evidence="1" id="KW-0472">Membrane</keyword>
<dbReference type="RefSeq" id="WP_207029877.1">
    <property type="nucleotide sequence ID" value="NZ_JAFLNM010000003.1"/>
</dbReference>
<evidence type="ECO:0000313" key="3">
    <source>
        <dbReference type="Proteomes" id="UP000664807"/>
    </source>
</evidence>
<comment type="caution">
    <text evidence="2">The sequence shown here is derived from an EMBL/GenBank/DDBJ whole genome shotgun (WGS) entry which is preliminary data.</text>
</comment>
<feature type="transmembrane region" description="Helical" evidence="1">
    <location>
        <begin position="118"/>
        <end position="133"/>
    </location>
</feature>
<feature type="transmembrane region" description="Helical" evidence="1">
    <location>
        <begin position="43"/>
        <end position="65"/>
    </location>
</feature>
<evidence type="ECO:0000313" key="2">
    <source>
        <dbReference type="EMBL" id="MBO0342910.1"/>
    </source>
</evidence>
<name>A0ABS3FJP1_9FLAO</name>
<feature type="transmembrane region" description="Helical" evidence="1">
    <location>
        <begin position="21"/>
        <end position="37"/>
    </location>
</feature>
<organism evidence="2 3">
    <name type="scientific">Flagellimonas profundi</name>
    <dbReference type="NCBI Taxonomy" id="2915620"/>
    <lineage>
        <taxon>Bacteria</taxon>
        <taxon>Pseudomonadati</taxon>
        <taxon>Bacteroidota</taxon>
        <taxon>Flavobacteriia</taxon>
        <taxon>Flavobacteriales</taxon>
        <taxon>Flavobacteriaceae</taxon>
        <taxon>Flagellimonas</taxon>
    </lineage>
</organism>
<proteinExistence type="predicted"/>
<gene>
    <name evidence="2" type="ORF">J0654_14740</name>
</gene>
<sequence>MNDSKSEISGFLKRINLIHKAILVSPIALGIVFYFMADNPYLFILNAWDTLLVIVISAIVLGIFLSDLLFKKKLSGIAAELSLSKKLERFQTALLLKMVFLEIPAIFSTAVFYLTQNLLYLIITIGMVLYMNVKAPKKERIIHALDLRGAEKDKMNQAH</sequence>
<keyword evidence="1" id="KW-1133">Transmembrane helix</keyword>
<keyword evidence="1" id="KW-0812">Transmembrane</keyword>
<dbReference type="EMBL" id="JAFLNM010000003">
    <property type="protein sequence ID" value="MBO0342910.1"/>
    <property type="molecule type" value="Genomic_DNA"/>
</dbReference>
<protein>
    <submittedName>
        <fullName evidence="2">Uncharacterized protein</fullName>
    </submittedName>
</protein>